<dbReference type="Pfam" id="PF20219">
    <property type="entry name" value="DUF6579"/>
    <property type="match status" value="1"/>
</dbReference>
<evidence type="ECO:0000313" key="2">
    <source>
        <dbReference type="Proteomes" id="UP000258309"/>
    </source>
</evidence>
<sequence>MSYSPLDFDTSSRSIKMAFPYGLILVTTSSAIAFYPQVREGGRVVWKDATSAYKYIEQLLTGSPQRANISTGADSTAFTPPSVLLSNDTVDIAARIQNLFSSITIAIEILKIYQAEQIRQELKGISDQIRIYNNLVAGGGGGPDGFARHVLDFINLKIAEYTADGKAHRFFVYHPDTHWHGAFSRIRQESGFAQQSFLGLSHDLFAVFRLMLCTRVALEETMGENAKNIIFHLLIPSYSDLPEISWKKAAIGASYVGAITTFTAATVAVGQIATTAVCPPLGAALICNTVFASGFVAGGLVATRVESMWDEPPPALLGADLPNITVNKNPLLHGIQDVVLNRSTFGDSQACEQNFMSRRLRVYLLAVLQRRCDSFALPVSTSPSTSMLCLTDKRAFSIRDGSESII</sequence>
<accession>A0A3E2HDF0</accession>
<feature type="non-terminal residue" evidence="1">
    <location>
        <position position="1"/>
    </location>
</feature>
<dbReference type="AlphaFoldDB" id="A0A3E2HDF0"/>
<dbReference type="Proteomes" id="UP000258309">
    <property type="component" value="Unassembled WGS sequence"/>
</dbReference>
<proteinExistence type="predicted"/>
<evidence type="ECO:0000313" key="1">
    <source>
        <dbReference type="EMBL" id="RFU31131.1"/>
    </source>
</evidence>
<dbReference type="InterPro" id="IPR046486">
    <property type="entry name" value="DUF6579"/>
</dbReference>
<keyword evidence="2" id="KW-1185">Reference proteome</keyword>
<feature type="non-terminal residue" evidence="1">
    <location>
        <position position="406"/>
    </location>
</feature>
<organism evidence="1 2">
    <name type="scientific">Scytalidium lignicola</name>
    <name type="common">Hyphomycete</name>
    <dbReference type="NCBI Taxonomy" id="5539"/>
    <lineage>
        <taxon>Eukaryota</taxon>
        <taxon>Fungi</taxon>
        <taxon>Dikarya</taxon>
        <taxon>Ascomycota</taxon>
        <taxon>Pezizomycotina</taxon>
        <taxon>Leotiomycetes</taxon>
        <taxon>Leotiomycetes incertae sedis</taxon>
        <taxon>Scytalidium</taxon>
    </lineage>
</organism>
<gene>
    <name evidence="1" type="ORF">B7463_g5197</name>
</gene>
<name>A0A3E2HDF0_SCYLI</name>
<reference evidence="1 2" key="1">
    <citation type="submission" date="2018-05" db="EMBL/GenBank/DDBJ databases">
        <title>Draft genome sequence of Scytalidium lignicola DSM 105466, a ubiquitous saprotrophic fungus.</title>
        <authorList>
            <person name="Buettner E."/>
            <person name="Gebauer A.M."/>
            <person name="Hofrichter M."/>
            <person name="Liers C."/>
            <person name="Kellner H."/>
        </authorList>
    </citation>
    <scope>NUCLEOTIDE SEQUENCE [LARGE SCALE GENOMIC DNA]</scope>
    <source>
        <strain evidence="1 2">DSM 105466</strain>
    </source>
</reference>
<dbReference type="OrthoDB" id="3852249at2759"/>
<dbReference type="EMBL" id="NCSJ02000083">
    <property type="protein sequence ID" value="RFU31131.1"/>
    <property type="molecule type" value="Genomic_DNA"/>
</dbReference>
<protein>
    <submittedName>
        <fullName evidence="1">Uncharacterized protein</fullName>
    </submittedName>
</protein>
<dbReference type="STRING" id="5539.A0A3E2HDF0"/>
<comment type="caution">
    <text evidence="1">The sequence shown here is derived from an EMBL/GenBank/DDBJ whole genome shotgun (WGS) entry which is preliminary data.</text>
</comment>